<dbReference type="InterPro" id="IPR045743">
    <property type="entry name" value="DUF6089"/>
</dbReference>
<gene>
    <name evidence="2" type="ORF">DDZ16_08045</name>
</gene>
<dbReference type="Pfam" id="PF19573">
    <property type="entry name" value="DUF6089"/>
    <property type="match status" value="1"/>
</dbReference>
<evidence type="ECO:0000313" key="2">
    <source>
        <dbReference type="EMBL" id="PWD99837.1"/>
    </source>
</evidence>
<name>A0A2U2B9W0_9BACT</name>
<dbReference type="InterPro" id="IPR011250">
    <property type="entry name" value="OMP/PagP_B-barrel"/>
</dbReference>
<dbReference type="Proteomes" id="UP000244956">
    <property type="component" value="Unassembled WGS sequence"/>
</dbReference>
<dbReference type="AlphaFoldDB" id="A0A2U2B9W0"/>
<protein>
    <recommendedName>
        <fullName evidence="1">DUF6089 domain-containing protein</fullName>
    </recommendedName>
</protein>
<dbReference type="RefSeq" id="WP_109263938.1">
    <property type="nucleotide sequence ID" value="NZ_QEWP01000005.1"/>
</dbReference>
<reference evidence="2 3" key="1">
    <citation type="submission" date="2018-05" db="EMBL/GenBank/DDBJ databases">
        <title>Marinilabilia rubrum sp. nov., isolated from saltern sediment.</title>
        <authorList>
            <person name="Zhang R."/>
        </authorList>
    </citation>
    <scope>NUCLEOTIDE SEQUENCE [LARGE SCALE GENOMIC DNA]</scope>
    <source>
        <strain evidence="2 3">WTE16</strain>
    </source>
</reference>
<keyword evidence="3" id="KW-1185">Reference proteome</keyword>
<dbReference type="EMBL" id="QEWP01000005">
    <property type="protein sequence ID" value="PWD99837.1"/>
    <property type="molecule type" value="Genomic_DNA"/>
</dbReference>
<sequence>MRIIFRQWQLLFIFFLGVTHSAISQERIEGGFFLGASYYNGDLNPGRQFYRAKPAFGGMVRAVMNSRIAFKGTITAVEIQGSYPQKQTYYPSTNNTPASYSFQRTMADISTQLEINFFQYDDPHKKEETRFTPYLSGGLAYTFYRRYEEDQSGGSENPHFILSLPFGVGVKWKPADWVHVGFEWTFRRTFVDDLDKMGPGVIDPSDPYDFQESSDWHNNDWYSFAGVFVTFDLFHQRVSCNAGF</sequence>
<proteinExistence type="predicted"/>
<dbReference type="OrthoDB" id="654178at2"/>
<evidence type="ECO:0000259" key="1">
    <source>
        <dbReference type="Pfam" id="PF19573"/>
    </source>
</evidence>
<organism evidence="2 3">
    <name type="scientific">Marinilabilia rubra</name>
    <dbReference type="NCBI Taxonomy" id="2162893"/>
    <lineage>
        <taxon>Bacteria</taxon>
        <taxon>Pseudomonadati</taxon>
        <taxon>Bacteroidota</taxon>
        <taxon>Bacteroidia</taxon>
        <taxon>Marinilabiliales</taxon>
        <taxon>Marinilabiliaceae</taxon>
        <taxon>Marinilabilia</taxon>
    </lineage>
</organism>
<dbReference type="Gene3D" id="2.40.160.20">
    <property type="match status" value="1"/>
</dbReference>
<accession>A0A2U2B9W0</accession>
<feature type="domain" description="DUF6089" evidence="1">
    <location>
        <begin position="12"/>
        <end position="239"/>
    </location>
</feature>
<dbReference type="SUPFAM" id="SSF56925">
    <property type="entry name" value="OMPA-like"/>
    <property type="match status" value="1"/>
</dbReference>
<evidence type="ECO:0000313" key="3">
    <source>
        <dbReference type="Proteomes" id="UP000244956"/>
    </source>
</evidence>
<comment type="caution">
    <text evidence="2">The sequence shown here is derived from an EMBL/GenBank/DDBJ whole genome shotgun (WGS) entry which is preliminary data.</text>
</comment>